<dbReference type="AlphaFoldDB" id="W6A977"/>
<dbReference type="InterPro" id="IPR054816">
    <property type="entry name" value="Lipoprotein_mollicutes-type_CS"/>
</dbReference>
<dbReference type="STRING" id="1276257.SSABA_v1c01600"/>
<protein>
    <recommendedName>
        <fullName evidence="4">Lipoprotein</fullName>
    </recommendedName>
</protein>
<evidence type="ECO:0000313" key="3">
    <source>
        <dbReference type="Proteomes" id="UP000019265"/>
    </source>
</evidence>
<keyword evidence="3" id="KW-1185">Reference proteome</keyword>
<dbReference type="PROSITE" id="PS51257">
    <property type="entry name" value="PROKAR_LIPOPROTEIN"/>
    <property type="match status" value="1"/>
</dbReference>
<organism evidence="2 3">
    <name type="scientific">Spiroplasma sabaudiense Ar-1343</name>
    <dbReference type="NCBI Taxonomy" id="1276257"/>
    <lineage>
        <taxon>Bacteria</taxon>
        <taxon>Bacillati</taxon>
        <taxon>Mycoplasmatota</taxon>
        <taxon>Mollicutes</taxon>
        <taxon>Entomoplasmatales</taxon>
        <taxon>Spiroplasmataceae</taxon>
        <taxon>Spiroplasma</taxon>
    </lineage>
</organism>
<dbReference type="EMBL" id="CP006934">
    <property type="protein sequence ID" value="AHI53572.1"/>
    <property type="molecule type" value="Genomic_DNA"/>
</dbReference>
<dbReference type="NCBIfam" id="NF038029">
    <property type="entry name" value="LP_plasma"/>
    <property type="match status" value="1"/>
</dbReference>
<dbReference type="Proteomes" id="UP000019265">
    <property type="component" value="Chromosome"/>
</dbReference>
<reference evidence="2 3" key="1">
    <citation type="journal article" date="2014" name="Genome Biol. Evol.">
        <title>Molecular evolution of the substrate utilization strategies and putative virulence factors in mosquito-associated Spiroplasma species.</title>
        <authorList>
            <person name="Chang T.H."/>
            <person name="Lo W.S."/>
            <person name="Ku C."/>
            <person name="Chen L.L."/>
            <person name="Kuo C.H."/>
        </authorList>
    </citation>
    <scope>NUCLEOTIDE SEQUENCE [LARGE SCALE GENOMIC DNA]</scope>
    <source>
        <strain evidence="2">Ar-1343</strain>
    </source>
</reference>
<proteinExistence type="predicted"/>
<dbReference type="PATRIC" id="fig|1276257.3.peg.164"/>
<sequence>MKKILSILGSTSMLIASTISVVACQELVKPEEKLEFNEENVSNFFEENKEFTYEGDFIFISDPKGLGTEDFNVFNSTNDIIECLFIKKIVWEMSKTIDLGTKDFIWVDSTLGTPNLKKSLGTDKYPSYDKSYTFIFDEVLIENTATNERMVFYDFKFNFRQTNEIISDKVGGEEIKNLFNFWLGGINTEPNDRFNWARGNDASFHEVADTLENGSMENSKKEIKSGIEKLSNRKIVEGNSRTPVFEEYRFTVEIEDVKSLPNKSTKFVFANISGVATFPNINNGQKANFSGNWGFWKKRVNQ</sequence>
<gene>
    <name evidence="2" type="ORF">SSABA_v1c01600</name>
</gene>
<evidence type="ECO:0008006" key="4">
    <source>
        <dbReference type="Google" id="ProtNLM"/>
    </source>
</evidence>
<dbReference type="RefSeq" id="WP_025250710.1">
    <property type="nucleotide sequence ID" value="NZ_CP006934.1"/>
</dbReference>
<dbReference type="OrthoDB" id="390610at2"/>
<feature type="signal peptide" evidence="1">
    <location>
        <begin position="1"/>
        <end position="23"/>
    </location>
</feature>
<dbReference type="HOGENOM" id="CLU_905870_0_0_14"/>
<feature type="chain" id="PRO_5004876056" description="Lipoprotein" evidence="1">
    <location>
        <begin position="24"/>
        <end position="302"/>
    </location>
</feature>
<name>W6A977_9MOLU</name>
<accession>W6A977</accession>
<evidence type="ECO:0000256" key="1">
    <source>
        <dbReference type="SAM" id="SignalP"/>
    </source>
</evidence>
<evidence type="ECO:0000313" key="2">
    <source>
        <dbReference type="EMBL" id="AHI53572.1"/>
    </source>
</evidence>
<keyword evidence="1" id="KW-0732">Signal</keyword>
<dbReference type="KEGG" id="ssab:SSABA_v1c01600"/>